<protein>
    <submittedName>
        <fullName evidence="1">Uncharacterized protein</fullName>
    </submittedName>
</protein>
<evidence type="ECO:0000313" key="1">
    <source>
        <dbReference type="EMBL" id="EPZ32292.1"/>
    </source>
</evidence>
<keyword evidence="2" id="KW-1185">Reference proteome</keyword>
<accession>A0A075AU92</accession>
<organism evidence="1 2">
    <name type="scientific">Rozella allomycis (strain CSF55)</name>
    <dbReference type="NCBI Taxonomy" id="988480"/>
    <lineage>
        <taxon>Eukaryota</taxon>
        <taxon>Fungi</taxon>
        <taxon>Fungi incertae sedis</taxon>
        <taxon>Cryptomycota</taxon>
        <taxon>Cryptomycota incertae sedis</taxon>
        <taxon>Rozella</taxon>
    </lineage>
</organism>
<name>A0A075AU92_ROZAC</name>
<reference evidence="1 2" key="1">
    <citation type="journal article" date="2013" name="Curr. Biol.">
        <title>Shared signatures of parasitism and phylogenomics unite Cryptomycota and microsporidia.</title>
        <authorList>
            <person name="James T.Y."/>
            <person name="Pelin A."/>
            <person name="Bonen L."/>
            <person name="Ahrendt S."/>
            <person name="Sain D."/>
            <person name="Corradi N."/>
            <person name="Stajich J.E."/>
        </authorList>
    </citation>
    <scope>NUCLEOTIDE SEQUENCE [LARGE SCALE GENOMIC DNA]</scope>
    <source>
        <strain evidence="1 2">CSF55</strain>
    </source>
</reference>
<sequence>MAFSLLTSKRFEIDRFAMLSPSPLEYKPEMVISPSPGAYVMKLHSITPKIAFHGTPGPRNVFPLNKAQLDYPAPNIYNVPSEMSNVRSSIERRQRAKAIIEKDLGDIQRMLIDAQVNEDKEAIKTLPRIYFPHRN</sequence>
<dbReference type="EMBL" id="KE561161">
    <property type="protein sequence ID" value="EPZ32292.1"/>
    <property type="molecule type" value="Genomic_DNA"/>
</dbReference>
<gene>
    <name evidence="1" type="ORF">O9G_002132</name>
</gene>
<evidence type="ECO:0000313" key="2">
    <source>
        <dbReference type="Proteomes" id="UP000030755"/>
    </source>
</evidence>
<dbReference type="HOGENOM" id="CLU_1886928_0_0_1"/>
<proteinExistence type="predicted"/>
<dbReference type="Proteomes" id="UP000030755">
    <property type="component" value="Unassembled WGS sequence"/>
</dbReference>
<dbReference type="AlphaFoldDB" id="A0A075AU92"/>